<dbReference type="Pfam" id="PF00158">
    <property type="entry name" value="Sigma54_activat"/>
    <property type="match status" value="1"/>
</dbReference>
<dbReference type="InterPro" id="IPR009057">
    <property type="entry name" value="Homeodomain-like_sf"/>
</dbReference>
<feature type="region of interest" description="Disordered" evidence="6">
    <location>
        <begin position="25"/>
        <end position="50"/>
    </location>
</feature>
<dbReference type="InterPro" id="IPR027417">
    <property type="entry name" value="P-loop_NTPase"/>
</dbReference>
<gene>
    <name evidence="9" type="ORF">TsocGM_18225</name>
</gene>
<evidence type="ECO:0000313" key="10">
    <source>
        <dbReference type="Proteomes" id="UP000280296"/>
    </source>
</evidence>
<dbReference type="GO" id="GO:0005524">
    <property type="term" value="F:ATP binding"/>
    <property type="evidence" value="ECO:0007669"/>
    <property type="project" value="UniProtKB-KW"/>
</dbReference>
<dbReference type="SMART" id="SM00091">
    <property type="entry name" value="PAS"/>
    <property type="match status" value="1"/>
</dbReference>
<evidence type="ECO:0000256" key="6">
    <source>
        <dbReference type="SAM" id="MobiDB-lite"/>
    </source>
</evidence>
<dbReference type="PROSITE" id="PS00688">
    <property type="entry name" value="SIGMA54_INTERACT_3"/>
    <property type="match status" value="1"/>
</dbReference>
<dbReference type="Pfam" id="PF25601">
    <property type="entry name" value="AAA_lid_14"/>
    <property type="match status" value="1"/>
</dbReference>
<dbReference type="FunFam" id="3.40.50.300:FF:000006">
    <property type="entry name" value="DNA-binding transcriptional regulator NtrC"/>
    <property type="match status" value="1"/>
</dbReference>
<keyword evidence="3" id="KW-0805">Transcription regulation</keyword>
<keyword evidence="10" id="KW-1185">Reference proteome</keyword>
<dbReference type="EMBL" id="RYZH01000039">
    <property type="protein sequence ID" value="RUL85519.1"/>
    <property type="molecule type" value="Genomic_DNA"/>
</dbReference>
<keyword evidence="4" id="KW-0238">DNA-binding</keyword>
<dbReference type="InterPro" id="IPR000014">
    <property type="entry name" value="PAS"/>
</dbReference>
<dbReference type="InterPro" id="IPR003593">
    <property type="entry name" value="AAA+_ATPase"/>
</dbReference>
<dbReference type="Gene3D" id="1.10.8.60">
    <property type="match status" value="1"/>
</dbReference>
<dbReference type="PRINTS" id="PR01590">
    <property type="entry name" value="HTHFIS"/>
</dbReference>
<evidence type="ECO:0000256" key="1">
    <source>
        <dbReference type="ARBA" id="ARBA00022741"/>
    </source>
</evidence>
<dbReference type="AlphaFoldDB" id="A0A432MG42"/>
<dbReference type="SUPFAM" id="SSF52540">
    <property type="entry name" value="P-loop containing nucleoside triphosphate hydrolases"/>
    <property type="match status" value="1"/>
</dbReference>
<dbReference type="CDD" id="cd00130">
    <property type="entry name" value="PAS"/>
    <property type="match status" value="1"/>
</dbReference>
<dbReference type="GO" id="GO:0043565">
    <property type="term" value="F:sequence-specific DNA binding"/>
    <property type="evidence" value="ECO:0007669"/>
    <property type="project" value="InterPro"/>
</dbReference>
<dbReference type="PROSITE" id="PS50045">
    <property type="entry name" value="SIGMA54_INTERACT_4"/>
    <property type="match status" value="1"/>
</dbReference>
<dbReference type="InterPro" id="IPR035965">
    <property type="entry name" value="PAS-like_dom_sf"/>
</dbReference>
<evidence type="ECO:0000256" key="2">
    <source>
        <dbReference type="ARBA" id="ARBA00022840"/>
    </source>
</evidence>
<evidence type="ECO:0000256" key="3">
    <source>
        <dbReference type="ARBA" id="ARBA00023015"/>
    </source>
</evidence>
<dbReference type="InterPro" id="IPR013767">
    <property type="entry name" value="PAS_fold"/>
</dbReference>
<sequence>MGSFRAEGDGTGGDSGRVLAVRRAPEEGEGPAAGRGARGPHPFGTGFTIVSDRKPGRVRFWGSSGGSGRGGGRRRTCWPPLELRCKAFGGEGRGPTAGRPRVASGRIEGMSGIGSETGRERPARAPGSPRGCPGDRIDPPRARHETGPRVRWEQPVWPRARCERLMMDLDFRRDPSILSTIVDAMADGVFTVDASGRIVAWSQGAERITGYASEEVVGRSCRLFEGPHCKGFSTLTELLAGGCAATAGTCHQECKLLAKDGREVTIHGTVRLILEGDGSVAGAVCNFFDLTPFIQANERIALLEEQARNRDAFGRLVGASPPMQEVFRRIRLAAHSDVTVFVSGESGTGKELAAGAIHSLSARKDGPFLAVNCSAIPESLLESELFGHVKGAFTGADRDKIGLFQAADGGTLFLDEIGDVSPLLQLKLLRVLQEREVQRVGDPSPIKVNVRLITATNRDLKELVASGSFREDFYYRVHVFEIRLPPLRERREDIPLLARHVINQLSREYGHPVQGIARDALQALMHHDWPGNVRELRNALEHAFVTVSGPTISLLDLPVELRQRHRASLPPDPNRPCPSPGDQVERRRILEALEQTGGNRTEAARRLGYSRVTLWKKMRKLAIDEEAVRGLAR</sequence>
<dbReference type="PANTHER" id="PTHR32071:SF117">
    <property type="entry name" value="PTS-DEPENDENT DIHYDROXYACETONE KINASE OPERON REGULATORY PROTEIN-RELATED"/>
    <property type="match status" value="1"/>
</dbReference>
<accession>A0A432MG42</accession>
<proteinExistence type="predicted"/>
<reference evidence="9 10" key="2">
    <citation type="submission" date="2019-01" db="EMBL/GenBank/DDBJ databases">
        <title>Tautonia sociabilis, a novel thermotolerant planctomycete of Isosphaeraceae family, isolated from a 4000 m deep subterranean habitat.</title>
        <authorList>
            <person name="Kovaleva O.L."/>
            <person name="Elcheninov A.G."/>
            <person name="Van Heerden E."/>
            <person name="Toshchakov S.V."/>
            <person name="Novikov A."/>
            <person name="Bonch-Osmolovskaya E.A."/>
            <person name="Kublanov I.V."/>
        </authorList>
    </citation>
    <scope>NUCLEOTIDE SEQUENCE [LARGE SCALE GENOMIC DNA]</scope>
    <source>
        <strain evidence="9 10">GM2012</strain>
    </source>
</reference>
<evidence type="ECO:0000256" key="5">
    <source>
        <dbReference type="ARBA" id="ARBA00023163"/>
    </source>
</evidence>
<dbReference type="PANTHER" id="PTHR32071">
    <property type="entry name" value="TRANSCRIPTIONAL REGULATORY PROTEIN"/>
    <property type="match status" value="1"/>
</dbReference>
<feature type="domain" description="PAS" evidence="8">
    <location>
        <begin position="174"/>
        <end position="225"/>
    </location>
</feature>
<dbReference type="CDD" id="cd00009">
    <property type="entry name" value="AAA"/>
    <property type="match status" value="1"/>
</dbReference>
<feature type="domain" description="Sigma-54 factor interaction" evidence="7">
    <location>
        <begin position="316"/>
        <end position="545"/>
    </location>
</feature>
<reference evidence="9 10" key="1">
    <citation type="submission" date="2018-12" db="EMBL/GenBank/DDBJ databases">
        <authorList>
            <person name="Toschakov S.V."/>
        </authorList>
    </citation>
    <scope>NUCLEOTIDE SEQUENCE [LARGE SCALE GENOMIC DNA]</scope>
    <source>
        <strain evidence="9 10">GM2012</strain>
    </source>
</reference>
<dbReference type="Proteomes" id="UP000280296">
    <property type="component" value="Unassembled WGS sequence"/>
</dbReference>
<dbReference type="InterPro" id="IPR002197">
    <property type="entry name" value="HTH_Fis"/>
</dbReference>
<feature type="region of interest" description="Disordered" evidence="6">
    <location>
        <begin position="89"/>
        <end position="149"/>
    </location>
</feature>
<protein>
    <submittedName>
        <fullName evidence="9">PAS domain S-box protein</fullName>
    </submittedName>
</protein>
<evidence type="ECO:0000259" key="7">
    <source>
        <dbReference type="PROSITE" id="PS50045"/>
    </source>
</evidence>
<dbReference type="PROSITE" id="PS50112">
    <property type="entry name" value="PAS"/>
    <property type="match status" value="1"/>
</dbReference>
<feature type="compositionally biased region" description="Basic and acidic residues" evidence="6">
    <location>
        <begin position="133"/>
        <end position="149"/>
    </location>
</feature>
<dbReference type="InterPro" id="IPR058031">
    <property type="entry name" value="AAA_lid_NorR"/>
</dbReference>
<evidence type="ECO:0000313" key="9">
    <source>
        <dbReference type="EMBL" id="RUL85519.1"/>
    </source>
</evidence>
<keyword evidence="5" id="KW-0804">Transcription</keyword>
<dbReference type="InterPro" id="IPR002078">
    <property type="entry name" value="Sigma_54_int"/>
</dbReference>
<dbReference type="Pfam" id="PF00989">
    <property type="entry name" value="PAS"/>
    <property type="match status" value="1"/>
</dbReference>
<dbReference type="GO" id="GO:0006355">
    <property type="term" value="P:regulation of DNA-templated transcription"/>
    <property type="evidence" value="ECO:0007669"/>
    <property type="project" value="InterPro"/>
</dbReference>
<dbReference type="NCBIfam" id="TIGR00229">
    <property type="entry name" value="sensory_box"/>
    <property type="match status" value="1"/>
</dbReference>
<evidence type="ECO:0000259" key="8">
    <source>
        <dbReference type="PROSITE" id="PS50112"/>
    </source>
</evidence>
<dbReference type="SMART" id="SM00382">
    <property type="entry name" value="AAA"/>
    <property type="match status" value="1"/>
</dbReference>
<name>A0A432MG42_9BACT</name>
<keyword evidence="2" id="KW-0067">ATP-binding</keyword>
<dbReference type="SUPFAM" id="SSF55785">
    <property type="entry name" value="PYP-like sensor domain (PAS domain)"/>
    <property type="match status" value="1"/>
</dbReference>
<dbReference type="InterPro" id="IPR025944">
    <property type="entry name" value="Sigma_54_int_dom_CS"/>
</dbReference>
<organism evidence="9 10">
    <name type="scientific">Tautonia sociabilis</name>
    <dbReference type="NCBI Taxonomy" id="2080755"/>
    <lineage>
        <taxon>Bacteria</taxon>
        <taxon>Pseudomonadati</taxon>
        <taxon>Planctomycetota</taxon>
        <taxon>Planctomycetia</taxon>
        <taxon>Isosphaerales</taxon>
        <taxon>Isosphaeraceae</taxon>
        <taxon>Tautonia</taxon>
    </lineage>
</organism>
<dbReference type="PROSITE" id="PS00676">
    <property type="entry name" value="SIGMA54_INTERACT_2"/>
    <property type="match status" value="1"/>
</dbReference>
<evidence type="ECO:0000256" key="4">
    <source>
        <dbReference type="ARBA" id="ARBA00023125"/>
    </source>
</evidence>
<keyword evidence="1" id="KW-0547">Nucleotide-binding</keyword>
<dbReference type="Gene3D" id="3.40.50.300">
    <property type="entry name" value="P-loop containing nucleotide triphosphate hydrolases"/>
    <property type="match status" value="1"/>
</dbReference>
<dbReference type="Gene3D" id="3.30.450.20">
    <property type="entry name" value="PAS domain"/>
    <property type="match status" value="1"/>
</dbReference>
<dbReference type="Pfam" id="PF02954">
    <property type="entry name" value="HTH_8"/>
    <property type="match status" value="1"/>
</dbReference>
<dbReference type="SUPFAM" id="SSF46689">
    <property type="entry name" value="Homeodomain-like"/>
    <property type="match status" value="1"/>
</dbReference>
<comment type="caution">
    <text evidence="9">The sequence shown here is derived from an EMBL/GenBank/DDBJ whole genome shotgun (WGS) entry which is preliminary data.</text>
</comment>
<dbReference type="InterPro" id="IPR025943">
    <property type="entry name" value="Sigma_54_int_dom_ATP-bd_2"/>
</dbReference>
<dbReference type="Gene3D" id="1.10.10.60">
    <property type="entry name" value="Homeodomain-like"/>
    <property type="match status" value="1"/>
</dbReference>